<dbReference type="EMBL" id="MUKV01000003">
    <property type="protein sequence ID" value="OQS43104.1"/>
    <property type="molecule type" value="Genomic_DNA"/>
</dbReference>
<dbReference type="InterPro" id="IPR011059">
    <property type="entry name" value="Metal-dep_hydrolase_composite"/>
</dbReference>
<gene>
    <name evidence="2" type="ORF">B0T45_03805</name>
</gene>
<dbReference type="InterPro" id="IPR033932">
    <property type="entry name" value="YtcJ-like"/>
</dbReference>
<comment type="caution">
    <text evidence="2">The sequence shown here is derived from an EMBL/GenBank/DDBJ whole genome shotgun (WGS) entry which is preliminary data.</text>
</comment>
<dbReference type="InterPro" id="IPR000014">
    <property type="entry name" value="PAS"/>
</dbReference>
<evidence type="ECO:0000259" key="1">
    <source>
        <dbReference type="PROSITE" id="PS50112"/>
    </source>
</evidence>
<dbReference type="Gene3D" id="3.20.20.140">
    <property type="entry name" value="Metal-dependent hydrolases"/>
    <property type="match status" value="1"/>
</dbReference>
<dbReference type="Gene3D" id="3.10.310.70">
    <property type="match status" value="1"/>
</dbReference>
<accession>A0A1W0D7X0</accession>
<feature type="domain" description="PAS" evidence="1">
    <location>
        <begin position="194"/>
        <end position="228"/>
    </location>
</feature>
<dbReference type="PANTHER" id="PTHR22642:SF2">
    <property type="entry name" value="PROTEIN LONG AFTER FAR-RED 3"/>
    <property type="match status" value="1"/>
</dbReference>
<dbReference type="InterPro" id="IPR032466">
    <property type="entry name" value="Metal_Hydrolase"/>
</dbReference>
<dbReference type="SUPFAM" id="SSF51556">
    <property type="entry name" value="Metallo-dependent hydrolases"/>
    <property type="match status" value="1"/>
</dbReference>
<proteinExistence type="predicted"/>
<dbReference type="PANTHER" id="PTHR22642">
    <property type="entry name" value="IMIDAZOLONEPROPIONASE"/>
    <property type="match status" value="1"/>
</dbReference>
<dbReference type="Pfam" id="PF07969">
    <property type="entry name" value="Amidohydro_3"/>
    <property type="match status" value="1"/>
</dbReference>
<name>A0A1W0D7X0_9NEIS</name>
<evidence type="ECO:0000313" key="3">
    <source>
        <dbReference type="Proteomes" id="UP000192721"/>
    </source>
</evidence>
<evidence type="ECO:0000313" key="2">
    <source>
        <dbReference type="EMBL" id="OQS43104.1"/>
    </source>
</evidence>
<dbReference type="GO" id="GO:0016810">
    <property type="term" value="F:hydrolase activity, acting on carbon-nitrogen (but not peptide) bonds"/>
    <property type="evidence" value="ECO:0007669"/>
    <property type="project" value="InterPro"/>
</dbReference>
<dbReference type="InterPro" id="IPR013108">
    <property type="entry name" value="Amidohydro_3"/>
</dbReference>
<dbReference type="Proteomes" id="UP000192721">
    <property type="component" value="Unassembled WGS sequence"/>
</dbReference>
<dbReference type="SUPFAM" id="SSF51338">
    <property type="entry name" value="Composite domain of metallo-dependent hydrolases"/>
    <property type="match status" value="1"/>
</dbReference>
<dbReference type="PROSITE" id="PS50112">
    <property type="entry name" value="PAS"/>
    <property type="match status" value="1"/>
</dbReference>
<organism evidence="2 3">
    <name type="scientific">Chromobacterium haemolyticum</name>
    <dbReference type="NCBI Taxonomy" id="394935"/>
    <lineage>
        <taxon>Bacteria</taxon>
        <taxon>Pseudomonadati</taxon>
        <taxon>Pseudomonadota</taxon>
        <taxon>Betaproteobacteria</taxon>
        <taxon>Neisseriales</taxon>
        <taxon>Chromobacteriaceae</taxon>
        <taxon>Chromobacterium</taxon>
    </lineage>
</organism>
<reference evidence="2 3" key="1">
    <citation type="submission" date="2017-02" db="EMBL/GenBank/DDBJ databases">
        <title>Chromobacterium haemolyticum H5244.</title>
        <authorList>
            <person name="Gulvik C.A."/>
        </authorList>
    </citation>
    <scope>NUCLEOTIDE SEQUENCE [LARGE SCALE GENOMIC DNA]</scope>
    <source>
        <strain evidence="2 3">H5244</strain>
    </source>
</reference>
<protein>
    <recommendedName>
        <fullName evidence="1">PAS domain-containing protein</fullName>
    </recommendedName>
</protein>
<dbReference type="AlphaFoldDB" id="A0A1W0D7X0"/>
<sequence>MSLPHQPGCACCTLPSLSSQLDELQHHNWTESLASLVRTAVERAKLALHQDAAIFHGGPIYTLQGGQPSRVDALGIAHGKVISVGSLQQVEADMRAQPRAELINLRGKTLLPGMIDPHMHILPSALYRNWINLSPFEGQILRPGYNLAWVGEQLRGQLPSHSGHTLNGEPRWLTGFGVDPSLMSTWEEPDLDFLDSISAEVPIFLINASGHLGYANSAAVKLAGLDPKGKGVTTESDVAKVLAVIPSLAAPHVLSKVQEILHDAAANGITTLFDAGLGAGLGPLEISLVRAFAQSPLAPVRIGAALYGNPDWLQEQWLQTYQLNHNKHDDDRFSVRALKLIADGSNQGLTGYQSQDYCCAKQHHVPGVSPRGLLNFTPPTTFATQLQTALNAGWPVLVHANGDQAVDYVLASFELALFDENAKDGTPNPKLALRSRIEHCSLLSDASIATMARLKLSPSFLIGHVGYWGQVFKTTILGRERAQMLDRCQSALKAGLRISLHSDHFVSPLGTLRMMEQAVTRVMEADPERQPLNPSECLDRISALRAVTLDAAWQCHMDHIVGSLEPGKLADMVILQKDPLDPSVPAGSLRDIPIHQTWLAGKPVYQNPDTH</sequence>
<dbReference type="Gene3D" id="2.30.40.10">
    <property type="entry name" value="Urease, subunit C, domain 1"/>
    <property type="match status" value="1"/>
</dbReference>
<dbReference type="RefSeq" id="WP_081554650.1">
    <property type="nucleotide sequence ID" value="NZ_MUKV01000003.1"/>
</dbReference>
<dbReference type="CDD" id="cd01300">
    <property type="entry name" value="YtcJ_like"/>
    <property type="match status" value="1"/>
</dbReference>